<evidence type="ECO:0000313" key="3">
    <source>
        <dbReference type="Proteomes" id="UP000469558"/>
    </source>
</evidence>
<dbReference type="InterPro" id="IPR001214">
    <property type="entry name" value="SET_dom"/>
</dbReference>
<comment type="caution">
    <text evidence="2">The sequence shown here is derived from an EMBL/GenBank/DDBJ whole genome shotgun (WGS) entry which is preliminary data.</text>
</comment>
<feature type="non-terminal residue" evidence="2">
    <location>
        <position position="153"/>
    </location>
</feature>
<gene>
    <name evidence="2" type="ORF">LSUE1_G000794</name>
</gene>
<proteinExistence type="predicted"/>
<evidence type="ECO:0000259" key="1">
    <source>
        <dbReference type="PROSITE" id="PS50280"/>
    </source>
</evidence>
<reference evidence="2 3" key="1">
    <citation type="submission" date="2018-05" db="EMBL/GenBank/DDBJ databases">
        <title>Genome sequencing and assembly of the regulated plant pathogen Lachnellula willkommii and related sister species for the development of diagnostic species identification markers.</title>
        <authorList>
            <person name="Giroux E."/>
            <person name="Bilodeau G."/>
        </authorList>
    </citation>
    <scope>NUCLEOTIDE SEQUENCE [LARGE SCALE GENOMIC DNA]</scope>
    <source>
        <strain evidence="2 3">CBS 268.59</strain>
    </source>
</reference>
<dbReference type="PROSITE" id="PS50280">
    <property type="entry name" value="SET"/>
    <property type="match status" value="1"/>
</dbReference>
<dbReference type="OrthoDB" id="5792673at2759"/>
<accession>A0A8T9CIQ1</accession>
<dbReference type="Proteomes" id="UP000469558">
    <property type="component" value="Unassembled WGS sequence"/>
</dbReference>
<keyword evidence="3" id="KW-1185">Reference proteome</keyword>
<dbReference type="Gene3D" id="2.170.270.10">
    <property type="entry name" value="SET domain"/>
    <property type="match status" value="1"/>
</dbReference>
<name>A0A8T9CIQ1_9HELO</name>
<dbReference type="SUPFAM" id="SSF82199">
    <property type="entry name" value="SET domain"/>
    <property type="match status" value="1"/>
</dbReference>
<organism evidence="2 3">
    <name type="scientific">Lachnellula suecica</name>
    <dbReference type="NCBI Taxonomy" id="602035"/>
    <lineage>
        <taxon>Eukaryota</taxon>
        <taxon>Fungi</taxon>
        <taxon>Dikarya</taxon>
        <taxon>Ascomycota</taxon>
        <taxon>Pezizomycotina</taxon>
        <taxon>Leotiomycetes</taxon>
        <taxon>Helotiales</taxon>
        <taxon>Lachnaceae</taxon>
        <taxon>Lachnellula</taxon>
    </lineage>
</organism>
<evidence type="ECO:0000313" key="2">
    <source>
        <dbReference type="EMBL" id="TVY85076.1"/>
    </source>
</evidence>
<sequence>MPSQRPDSKVPKSWAPELPYLTAPAYSRTLTTAHLAALRNPTKDSAPIPTNTPKGACSLVKITPIISPSHPAAGQRGLFANCDLKQGTFILQYIGELHATPSTDSAVKDDAHADSNYDLSLDRENSIGIDADKMGNEARFINDYRGIADRPNA</sequence>
<feature type="domain" description="SET" evidence="1">
    <location>
        <begin position="60"/>
        <end position="153"/>
    </location>
</feature>
<dbReference type="AlphaFoldDB" id="A0A8T9CIQ1"/>
<dbReference type="EMBL" id="QGMK01000032">
    <property type="protein sequence ID" value="TVY85076.1"/>
    <property type="molecule type" value="Genomic_DNA"/>
</dbReference>
<protein>
    <recommendedName>
        <fullName evidence="1">SET domain-containing protein</fullName>
    </recommendedName>
</protein>
<dbReference type="InterPro" id="IPR046341">
    <property type="entry name" value="SET_dom_sf"/>
</dbReference>
<dbReference type="Pfam" id="PF00856">
    <property type="entry name" value="SET"/>
    <property type="match status" value="1"/>
</dbReference>